<name>A0A932YVF5_9BACT</name>
<keyword evidence="2" id="KW-0472">Membrane</keyword>
<accession>A0A932YVF5</accession>
<keyword evidence="2" id="KW-0812">Transmembrane</keyword>
<organism evidence="3 4">
    <name type="scientific">Candidatus Sungiibacteriota bacterium</name>
    <dbReference type="NCBI Taxonomy" id="2750080"/>
    <lineage>
        <taxon>Bacteria</taxon>
        <taxon>Candidatus Sungiibacteriota</taxon>
    </lineage>
</organism>
<gene>
    <name evidence="3" type="ORF">HY474_00800</name>
</gene>
<feature type="transmembrane region" description="Helical" evidence="2">
    <location>
        <begin position="6"/>
        <end position="24"/>
    </location>
</feature>
<evidence type="ECO:0000313" key="4">
    <source>
        <dbReference type="Proteomes" id="UP000704960"/>
    </source>
</evidence>
<protein>
    <submittedName>
        <fullName evidence="3">Uncharacterized protein</fullName>
    </submittedName>
</protein>
<evidence type="ECO:0000256" key="1">
    <source>
        <dbReference type="SAM" id="MobiDB-lite"/>
    </source>
</evidence>
<feature type="compositionally biased region" description="Low complexity" evidence="1">
    <location>
        <begin position="163"/>
        <end position="176"/>
    </location>
</feature>
<proteinExistence type="predicted"/>
<sequence length="215" mass="24476">MIYEAVLAFYWRVAAPIAALAYVLRERGVIPVRAFLDWFFNRFRASNNFRLAVSWALTVVILVVNLVIFGFGPALVFGQSEEAQRNYNLFFRGQFATDAELASWGDGIASIWTWFWGWVRWLAWSGWFVLLLFSLVYTPVALRDEFGRAWRTVNRRLRERRGAAVPAVRPTAAPTGAAPPPGAGGQPITFWQYLTAEFIGDFLQELIAHLTIGRR</sequence>
<dbReference type="Proteomes" id="UP000704960">
    <property type="component" value="Unassembled WGS sequence"/>
</dbReference>
<comment type="caution">
    <text evidence="3">The sequence shown here is derived from an EMBL/GenBank/DDBJ whole genome shotgun (WGS) entry which is preliminary data.</text>
</comment>
<dbReference type="EMBL" id="JACQMJ010000004">
    <property type="protein sequence ID" value="MBI4132152.1"/>
    <property type="molecule type" value="Genomic_DNA"/>
</dbReference>
<dbReference type="AlphaFoldDB" id="A0A932YVF5"/>
<feature type="region of interest" description="Disordered" evidence="1">
    <location>
        <begin position="162"/>
        <end position="183"/>
    </location>
</feature>
<evidence type="ECO:0000256" key="2">
    <source>
        <dbReference type="SAM" id="Phobius"/>
    </source>
</evidence>
<evidence type="ECO:0000313" key="3">
    <source>
        <dbReference type="EMBL" id="MBI4132152.1"/>
    </source>
</evidence>
<feature type="transmembrane region" description="Helical" evidence="2">
    <location>
        <begin position="121"/>
        <end position="142"/>
    </location>
</feature>
<reference evidence="3" key="1">
    <citation type="submission" date="2020-07" db="EMBL/GenBank/DDBJ databases">
        <title>Huge and variable diversity of episymbiotic CPR bacteria and DPANN archaea in groundwater ecosystems.</title>
        <authorList>
            <person name="He C.Y."/>
            <person name="Keren R."/>
            <person name="Whittaker M."/>
            <person name="Farag I.F."/>
            <person name="Doudna J."/>
            <person name="Cate J.H.D."/>
            <person name="Banfield J.F."/>
        </authorList>
    </citation>
    <scope>NUCLEOTIDE SEQUENCE</scope>
    <source>
        <strain evidence="3">NC_groundwater_1226_Ag_S-0.1um_59_124</strain>
    </source>
</reference>
<keyword evidence="2" id="KW-1133">Transmembrane helix</keyword>
<feature type="transmembrane region" description="Helical" evidence="2">
    <location>
        <begin position="52"/>
        <end position="77"/>
    </location>
</feature>